<proteinExistence type="predicted"/>
<protein>
    <submittedName>
        <fullName evidence="1">Uncharacterized protein</fullName>
    </submittedName>
</protein>
<dbReference type="SUPFAM" id="SSF46894">
    <property type="entry name" value="C-terminal effector domain of the bipartite response regulators"/>
    <property type="match status" value="1"/>
</dbReference>
<dbReference type="InterPro" id="IPR016032">
    <property type="entry name" value="Sig_transdc_resp-reg_C-effctor"/>
</dbReference>
<name>A0A1F5YPC5_9BACT</name>
<evidence type="ECO:0000313" key="1">
    <source>
        <dbReference type="EMBL" id="OGG01742.1"/>
    </source>
</evidence>
<dbReference type="GO" id="GO:0006355">
    <property type="term" value="P:regulation of DNA-templated transcription"/>
    <property type="evidence" value="ECO:0007669"/>
    <property type="project" value="InterPro"/>
</dbReference>
<sequence length="138" mass="15232">MNERLSPPDIVTPKIEIEHSEYYGLPLLMLLPGLNLDLTRGVIVDQEGREVVNSLKGFPAAALAVLAANPDRPVPCTLITECLYGPVAYECETATEQVLSRLRQGLRTVGLEPHLVSPRILGDGMYGWYRDPPSHPEK</sequence>
<gene>
    <name evidence="1" type="ORF">A2Z33_00175</name>
</gene>
<evidence type="ECO:0000313" key="2">
    <source>
        <dbReference type="Proteomes" id="UP000178448"/>
    </source>
</evidence>
<dbReference type="Proteomes" id="UP000178448">
    <property type="component" value="Unassembled WGS sequence"/>
</dbReference>
<dbReference type="EMBL" id="MFJD01000010">
    <property type="protein sequence ID" value="OGG01742.1"/>
    <property type="molecule type" value="Genomic_DNA"/>
</dbReference>
<accession>A0A1F5YPC5</accession>
<organism evidence="1 2">
    <name type="scientific">Candidatus Gottesmanbacteria bacterium RBG_16_52_11</name>
    <dbReference type="NCBI Taxonomy" id="1798374"/>
    <lineage>
        <taxon>Bacteria</taxon>
        <taxon>Candidatus Gottesmaniibacteriota</taxon>
    </lineage>
</organism>
<comment type="caution">
    <text evidence="1">The sequence shown here is derived from an EMBL/GenBank/DDBJ whole genome shotgun (WGS) entry which is preliminary data.</text>
</comment>
<dbReference type="AlphaFoldDB" id="A0A1F5YPC5"/>
<dbReference type="GO" id="GO:0003677">
    <property type="term" value="F:DNA binding"/>
    <property type="evidence" value="ECO:0007669"/>
    <property type="project" value="InterPro"/>
</dbReference>
<reference evidence="1 2" key="1">
    <citation type="journal article" date="2016" name="Nat. Commun.">
        <title>Thousands of microbial genomes shed light on interconnected biogeochemical processes in an aquifer system.</title>
        <authorList>
            <person name="Anantharaman K."/>
            <person name="Brown C.T."/>
            <person name="Hug L.A."/>
            <person name="Sharon I."/>
            <person name="Castelle C.J."/>
            <person name="Probst A.J."/>
            <person name="Thomas B.C."/>
            <person name="Singh A."/>
            <person name="Wilkins M.J."/>
            <person name="Karaoz U."/>
            <person name="Brodie E.L."/>
            <person name="Williams K.H."/>
            <person name="Hubbard S.S."/>
            <person name="Banfield J.F."/>
        </authorList>
    </citation>
    <scope>NUCLEOTIDE SEQUENCE [LARGE SCALE GENOMIC DNA]</scope>
</reference>